<evidence type="ECO:0000256" key="1">
    <source>
        <dbReference type="SAM" id="Coils"/>
    </source>
</evidence>
<keyword evidence="1" id="KW-0175">Coiled coil</keyword>
<name>A0A8J2HZ03_9PLEO</name>
<evidence type="ECO:0000313" key="4">
    <source>
        <dbReference type="Proteomes" id="UP000676310"/>
    </source>
</evidence>
<feature type="compositionally biased region" description="Polar residues" evidence="2">
    <location>
        <begin position="1"/>
        <end position="20"/>
    </location>
</feature>
<feature type="region of interest" description="Disordered" evidence="2">
    <location>
        <begin position="1"/>
        <end position="25"/>
    </location>
</feature>
<dbReference type="GeneID" id="67015417"/>
<accession>A0A8J2HZ03</accession>
<evidence type="ECO:0000313" key="3">
    <source>
        <dbReference type="EMBL" id="CAG5155755.1"/>
    </source>
</evidence>
<reference evidence="3" key="1">
    <citation type="submission" date="2021-05" db="EMBL/GenBank/DDBJ databases">
        <authorList>
            <person name="Stam R."/>
        </authorList>
    </citation>
    <scope>NUCLEOTIDE SEQUENCE</scope>
    <source>
        <strain evidence="3">CS162</strain>
    </source>
</reference>
<protein>
    <submittedName>
        <fullName evidence="3">Uncharacterized protein</fullName>
    </submittedName>
</protein>
<dbReference type="EMBL" id="CAJRGZ010000017">
    <property type="protein sequence ID" value="CAG5155755.1"/>
    <property type="molecule type" value="Genomic_DNA"/>
</dbReference>
<comment type="caution">
    <text evidence="3">The sequence shown here is derived from an EMBL/GenBank/DDBJ whole genome shotgun (WGS) entry which is preliminary data.</text>
</comment>
<sequence length="163" mass="17617">MAPTATATGEPQAMPSSGQSLAARHGVRSTRFRIIATQLSNGLMAELAQTQKDITDLEATHAEAIASKNTKIITLEDEVDALKVRNEQLRAETESDNDDSDNEDIAELEIELANEKAKNADDAGAQQELKRIKEQLGTVIALLYDSESSLVDMITSILHNQAG</sequence>
<dbReference type="Proteomes" id="UP000676310">
    <property type="component" value="Unassembled WGS sequence"/>
</dbReference>
<gene>
    <name evidence="3" type="ORF">ALTATR162_LOCUS3819</name>
</gene>
<keyword evidence="4" id="KW-1185">Reference proteome</keyword>
<evidence type="ECO:0000256" key="2">
    <source>
        <dbReference type="SAM" id="MobiDB-lite"/>
    </source>
</evidence>
<proteinExistence type="predicted"/>
<feature type="coiled-coil region" evidence="1">
    <location>
        <begin position="40"/>
        <end position="123"/>
    </location>
</feature>
<organism evidence="3 4">
    <name type="scientific">Alternaria atra</name>
    <dbReference type="NCBI Taxonomy" id="119953"/>
    <lineage>
        <taxon>Eukaryota</taxon>
        <taxon>Fungi</taxon>
        <taxon>Dikarya</taxon>
        <taxon>Ascomycota</taxon>
        <taxon>Pezizomycotina</taxon>
        <taxon>Dothideomycetes</taxon>
        <taxon>Pleosporomycetidae</taxon>
        <taxon>Pleosporales</taxon>
        <taxon>Pleosporineae</taxon>
        <taxon>Pleosporaceae</taxon>
        <taxon>Alternaria</taxon>
        <taxon>Alternaria sect. Ulocladioides</taxon>
    </lineage>
</organism>
<dbReference type="AlphaFoldDB" id="A0A8J2HZ03"/>
<dbReference type="RefSeq" id="XP_043167362.1">
    <property type="nucleotide sequence ID" value="XM_043311427.1"/>
</dbReference>